<dbReference type="PRINTS" id="PR00792">
    <property type="entry name" value="PEPSIN"/>
</dbReference>
<dbReference type="InterPro" id="IPR034164">
    <property type="entry name" value="Pepsin-like_dom"/>
</dbReference>
<feature type="active site" evidence="2">
    <location>
        <position position="286"/>
    </location>
</feature>
<dbReference type="CDD" id="cd05471">
    <property type="entry name" value="pepsin_like"/>
    <property type="match status" value="1"/>
</dbReference>
<dbReference type="SUPFAM" id="SSF50630">
    <property type="entry name" value="Acid proteases"/>
    <property type="match status" value="1"/>
</dbReference>
<protein>
    <recommendedName>
        <fullName evidence="4">Peptidase A1 domain-containing protein</fullName>
    </recommendedName>
</protein>
<name>A0A4P9XB11_9FUNG</name>
<feature type="signal peptide" evidence="3">
    <location>
        <begin position="1"/>
        <end position="32"/>
    </location>
</feature>
<evidence type="ECO:0000256" key="2">
    <source>
        <dbReference type="PIRSR" id="PIRSR601461-1"/>
    </source>
</evidence>
<proteinExistence type="inferred from homology"/>
<sequence length="465" mass="48696">MALPRGTASAALVALVAALLVALMTLVPAANAAITLNGATAITDDGGIHVYDLKRNEQVSRRLQRRGTIFVEELGQSATSNVIFAYYASVGMGTPSKPLTMLWDTGSYQMWVSNSVVNAKSSSTFKSIGTTFPTITYVDGTTVAGSYATDNLVIQNISVSNFQFGSAATTDGTTQGYDGIIGMAFSPPASLTQGTKAKTLIDQLGGTVLTSQYFCVWISDDEQTGQLTLGGIDRSRYTGSIFWLPVQPTRSYGYLYWQTPLAALSAIDQNGSVLKNVTADFQTVIDTGTSLALVPKSVAEAINTALGLTVVSTNGYTLYGGYCSRLPDTMPNVVMTFSGLDFNLTRSDYLFQAAGSSGAAVCVSAFAGYDMDGASDTPRAIFGMAVLRHFYTIFSYEANMIGLAIADRSADKIAHDLVAGSTAGIMGSASSTSSKSGAAATVVPSSMTLTAIAGLALWSVLQFAL</sequence>
<comment type="similarity">
    <text evidence="1">Belongs to the peptidase A1 family.</text>
</comment>
<dbReference type="Proteomes" id="UP000274922">
    <property type="component" value="Unassembled WGS sequence"/>
</dbReference>
<evidence type="ECO:0000313" key="5">
    <source>
        <dbReference type="EMBL" id="RKP02535.1"/>
    </source>
</evidence>
<dbReference type="GO" id="GO:0004190">
    <property type="term" value="F:aspartic-type endopeptidase activity"/>
    <property type="evidence" value="ECO:0007669"/>
    <property type="project" value="InterPro"/>
</dbReference>
<reference evidence="6" key="1">
    <citation type="journal article" date="2018" name="Nat. Microbiol.">
        <title>Leveraging single-cell genomics to expand the fungal tree of life.</title>
        <authorList>
            <person name="Ahrendt S.R."/>
            <person name="Quandt C.A."/>
            <person name="Ciobanu D."/>
            <person name="Clum A."/>
            <person name="Salamov A."/>
            <person name="Andreopoulos B."/>
            <person name="Cheng J.F."/>
            <person name="Woyke T."/>
            <person name="Pelin A."/>
            <person name="Henrissat B."/>
            <person name="Reynolds N.K."/>
            <person name="Benny G.L."/>
            <person name="Smith M.E."/>
            <person name="James T.Y."/>
            <person name="Grigoriev I.V."/>
        </authorList>
    </citation>
    <scope>NUCLEOTIDE SEQUENCE [LARGE SCALE GENOMIC DNA]</scope>
    <source>
        <strain evidence="6">ATCC 52028</strain>
    </source>
</reference>
<dbReference type="InterPro" id="IPR033121">
    <property type="entry name" value="PEPTIDASE_A1"/>
</dbReference>
<dbReference type="STRING" id="1555241.A0A4P9XB11"/>
<dbReference type="EMBL" id="ML014141">
    <property type="protein sequence ID" value="RKP02535.1"/>
    <property type="molecule type" value="Genomic_DNA"/>
</dbReference>
<keyword evidence="3" id="KW-0732">Signal</keyword>
<dbReference type="GO" id="GO:0006508">
    <property type="term" value="P:proteolysis"/>
    <property type="evidence" value="ECO:0007669"/>
    <property type="project" value="InterPro"/>
</dbReference>
<dbReference type="PANTHER" id="PTHR47966:SF51">
    <property type="entry name" value="BETA-SITE APP-CLEAVING ENZYME, ISOFORM A-RELATED"/>
    <property type="match status" value="1"/>
</dbReference>
<evidence type="ECO:0000256" key="3">
    <source>
        <dbReference type="SAM" id="SignalP"/>
    </source>
</evidence>
<dbReference type="AlphaFoldDB" id="A0A4P9XB11"/>
<feature type="domain" description="Peptidase A1" evidence="4">
    <location>
        <begin position="86"/>
        <end position="404"/>
    </location>
</feature>
<evidence type="ECO:0000259" key="4">
    <source>
        <dbReference type="PROSITE" id="PS51767"/>
    </source>
</evidence>
<organism evidence="5 6">
    <name type="scientific">Caulochytrium protostelioides</name>
    <dbReference type="NCBI Taxonomy" id="1555241"/>
    <lineage>
        <taxon>Eukaryota</taxon>
        <taxon>Fungi</taxon>
        <taxon>Fungi incertae sedis</taxon>
        <taxon>Chytridiomycota</taxon>
        <taxon>Chytridiomycota incertae sedis</taxon>
        <taxon>Chytridiomycetes</taxon>
        <taxon>Caulochytriales</taxon>
        <taxon>Caulochytriaceae</taxon>
        <taxon>Caulochytrium</taxon>
    </lineage>
</organism>
<gene>
    <name evidence="5" type="ORF">CXG81DRAFT_24822</name>
</gene>
<evidence type="ECO:0000313" key="6">
    <source>
        <dbReference type="Proteomes" id="UP000274922"/>
    </source>
</evidence>
<dbReference type="Gene3D" id="2.40.70.10">
    <property type="entry name" value="Acid Proteases"/>
    <property type="match status" value="2"/>
</dbReference>
<dbReference type="PANTHER" id="PTHR47966">
    <property type="entry name" value="BETA-SITE APP-CLEAVING ENZYME, ISOFORM A-RELATED"/>
    <property type="match status" value="1"/>
</dbReference>
<feature type="chain" id="PRO_5020847159" description="Peptidase A1 domain-containing protein" evidence="3">
    <location>
        <begin position="33"/>
        <end position="465"/>
    </location>
</feature>
<dbReference type="InterPro" id="IPR021109">
    <property type="entry name" value="Peptidase_aspartic_dom_sf"/>
</dbReference>
<dbReference type="InterPro" id="IPR001461">
    <property type="entry name" value="Aspartic_peptidase_A1"/>
</dbReference>
<dbReference type="Pfam" id="PF00026">
    <property type="entry name" value="Asp"/>
    <property type="match status" value="1"/>
</dbReference>
<dbReference type="PROSITE" id="PS51767">
    <property type="entry name" value="PEPTIDASE_A1"/>
    <property type="match status" value="1"/>
</dbReference>
<accession>A0A4P9XB11</accession>
<keyword evidence="6" id="KW-1185">Reference proteome</keyword>
<feature type="active site" evidence="2">
    <location>
        <position position="104"/>
    </location>
</feature>
<dbReference type="OrthoDB" id="15189at2759"/>
<evidence type="ECO:0000256" key="1">
    <source>
        <dbReference type="ARBA" id="ARBA00007447"/>
    </source>
</evidence>